<name>D8TR76_VOLCA</name>
<protein>
    <recommendedName>
        <fullName evidence="1">SNF2 N-terminal domain-containing protein</fullName>
    </recommendedName>
</protein>
<dbReference type="Pfam" id="PF00176">
    <property type="entry name" value="SNF2-rel_dom"/>
    <property type="match status" value="1"/>
</dbReference>
<dbReference type="PANTHER" id="PTHR10799">
    <property type="entry name" value="SNF2/RAD54 HELICASE FAMILY"/>
    <property type="match status" value="1"/>
</dbReference>
<dbReference type="OrthoDB" id="413460at2759"/>
<reference evidence="2 3" key="1">
    <citation type="journal article" date="2010" name="Science">
        <title>Genomic analysis of organismal complexity in the multicellular green alga Volvox carteri.</title>
        <authorList>
            <person name="Prochnik S.E."/>
            <person name="Umen J."/>
            <person name="Nedelcu A.M."/>
            <person name="Hallmann A."/>
            <person name="Miller S.M."/>
            <person name="Nishii I."/>
            <person name="Ferris P."/>
            <person name="Kuo A."/>
            <person name="Mitros T."/>
            <person name="Fritz-Laylin L.K."/>
            <person name="Hellsten U."/>
            <person name="Chapman J."/>
            <person name="Simakov O."/>
            <person name="Rensing S.A."/>
            <person name="Terry A."/>
            <person name="Pangilinan J."/>
            <person name="Kapitonov V."/>
            <person name="Jurka J."/>
            <person name="Salamov A."/>
            <person name="Shapiro H."/>
            <person name="Schmutz J."/>
            <person name="Grimwood J."/>
            <person name="Lindquist E."/>
            <person name="Lucas S."/>
            <person name="Grigoriev I.V."/>
            <person name="Schmitt R."/>
            <person name="Kirk D."/>
            <person name="Rokhsar D.S."/>
        </authorList>
    </citation>
    <scope>NUCLEOTIDE SEQUENCE [LARGE SCALE GENOMIC DNA]</scope>
    <source>
        <strain evidence="3">f. Nagariensis / Eve</strain>
    </source>
</reference>
<feature type="non-terminal residue" evidence="2">
    <location>
        <position position="74"/>
    </location>
</feature>
<proteinExistence type="predicted"/>
<keyword evidence="3" id="KW-1185">Reference proteome</keyword>
<feature type="non-terminal residue" evidence="2">
    <location>
        <position position="1"/>
    </location>
</feature>
<dbReference type="SUPFAM" id="SSF52540">
    <property type="entry name" value="P-loop containing nucleoside triphosphate hydrolases"/>
    <property type="match status" value="1"/>
</dbReference>
<accession>D8TR76</accession>
<evidence type="ECO:0000313" key="2">
    <source>
        <dbReference type="EMBL" id="EFJ49947.1"/>
    </source>
</evidence>
<dbReference type="InterPro" id="IPR038718">
    <property type="entry name" value="SNF2-like_sf"/>
</dbReference>
<organism evidence="3">
    <name type="scientific">Volvox carteri f. nagariensis</name>
    <dbReference type="NCBI Taxonomy" id="3068"/>
    <lineage>
        <taxon>Eukaryota</taxon>
        <taxon>Viridiplantae</taxon>
        <taxon>Chlorophyta</taxon>
        <taxon>core chlorophytes</taxon>
        <taxon>Chlorophyceae</taxon>
        <taxon>CS clade</taxon>
        <taxon>Chlamydomonadales</taxon>
        <taxon>Volvocaceae</taxon>
        <taxon>Volvox</taxon>
    </lineage>
</organism>
<dbReference type="STRING" id="3068.D8TR76"/>
<dbReference type="GO" id="GO:0005524">
    <property type="term" value="F:ATP binding"/>
    <property type="evidence" value="ECO:0007669"/>
    <property type="project" value="InterPro"/>
</dbReference>
<dbReference type="InterPro" id="IPR000330">
    <property type="entry name" value="SNF2_N"/>
</dbReference>
<dbReference type="Proteomes" id="UP000001058">
    <property type="component" value="Unassembled WGS sequence"/>
</dbReference>
<sequence length="74" mass="7892">HQMSGVLADEMGLGKTLQAVSLLAHLAEAGRSKGPHLVAAPKAVLSNWVAEMSRWAPGLEPLCYDGDRGERRAL</sequence>
<dbReference type="Gene3D" id="3.40.50.10810">
    <property type="entry name" value="Tandem AAA-ATPase domain"/>
    <property type="match status" value="1"/>
</dbReference>
<dbReference type="EMBL" id="GL378333">
    <property type="protein sequence ID" value="EFJ49947.1"/>
    <property type="molecule type" value="Genomic_DNA"/>
</dbReference>
<dbReference type="RefSeq" id="XP_002949012.1">
    <property type="nucleotide sequence ID" value="XM_002948966.1"/>
</dbReference>
<feature type="domain" description="SNF2 N-terminal" evidence="1">
    <location>
        <begin position="2"/>
        <end position="71"/>
    </location>
</feature>
<dbReference type="eggNOG" id="KOG0386">
    <property type="taxonomic scope" value="Eukaryota"/>
</dbReference>
<dbReference type="KEGG" id="vcn:VOLCADRAFT_37155"/>
<dbReference type="GeneID" id="9623717"/>
<evidence type="ECO:0000259" key="1">
    <source>
        <dbReference type="Pfam" id="PF00176"/>
    </source>
</evidence>
<dbReference type="InterPro" id="IPR027417">
    <property type="entry name" value="P-loop_NTPase"/>
</dbReference>
<evidence type="ECO:0000313" key="3">
    <source>
        <dbReference type="Proteomes" id="UP000001058"/>
    </source>
</evidence>
<dbReference type="AlphaFoldDB" id="D8TR76"/>
<gene>
    <name evidence="2" type="ORF">VOLCADRAFT_37155</name>
</gene>
<dbReference type="InParanoid" id="D8TR76"/>